<proteinExistence type="predicted"/>
<protein>
    <submittedName>
        <fullName evidence="2">Uncharacterized protein</fullName>
    </submittedName>
</protein>
<evidence type="ECO:0000313" key="3">
    <source>
        <dbReference type="Proteomes" id="UP000299102"/>
    </source>
</evidence>
<comment type="caution">
    <text evidence="2">The sequence shown here is derived from an EMBL/GenBank/DDBJ whole genome shotgun (WGS) entry which is preliminary data.</text>
</comment>
<name>A0A4C1VBS7_EUMVA</name>
<organism evidence="2 3">
    <name type="scientific">Eumeta variegata</name>
    <name type="common">Bagworm moth</name>
    <name type="synonym">Eumeta japonica</name>
    <dbReference type="NCBI Taxonomy" id="151549"/>
    <lineage>
        <taxon>Eukaryota</taxon>
        <taxon>Metazoa</taxon>
        <taxon>Ecdysozoa</taxon>
        <taxon>Arthropoda</taxon>
        <taxon>Hexapoda</taxon>
        <taxon>Insecta</taxon>
        <taxon>Pterygota</taxon>
        <taxon>Neoptera</taxon>
        <taxon>Endopterygota</taxon>
        <taxon>Lepidoptera</taxon>
        <taxon>Glossata</taxon>
        <taxon>Ditrysia</taxon>
        <taxon>Tineoidea</taxon>
        <taxon>Psychidae</taxon>
        <taxon>Oiketicinae</taxon>
        <taxon>Eumeta</taxon>
    </lineage>
</organism>
<feature type="region of interest" description="Disordered" evidence="1">
    <location>
        <begin position="17"/>
        <end position="42"/>
    </location>
</feature>
<dbReference type="EMBL" id="BGZK01000312">
    <property type="protein sequence ID" value="GBP35980.1"/>
    <property type="molecule type" value="Genomic_DNA"/>
</dbReference>
<evidence type="ECO:0000256" key="1">
    <source>
        <dbReference type="SAM" id="MobiDB-lite"/>
    </source>
</evidence>
<accession>A0A4C1VBS7</accession>
<sequence>MLVALRCECSAADSAARGRPGRLASYGGAIDRQPAPRAPPPPPACLAPFANRIENNRENPMYVATETLSVVCMKRQRSGDYFSELR</sequence>
<evidence type="ECO:0000313" key="2">
    <source>
        <dbReference type="EMBL" id="GBP35980.1"/>
    </source>
</evidence>
<keyword evidence="3" id="KW-1185">Reference proteome</keyword>
<gene>
    <name evidence="2" type="ORF">EVAR_91532_1</name>
</gene>
<reference evidence="2 3" key="1">
    <citation type="journal article" date="2019" name="Commun. Biol.">
        <title>The bagworm genome reveals a unique fibroin gene that provides high tensile strength.</title>
        <authorList>
            <person name="Kono N."/>
            <person name="Nakamura H."/>
            <person name="Ohtoshi R."/>
            <person name="Tomita M."/>
            <person name="Numata K."/>
            <person name="Arakawa K."/>
        </authorList>
    </citation>
    <scope>NUCLEOTIDE SEQUENCE [LARGE SCALE GENOMIC DNA]</scope>
</reference>
<dbReference type="AlphaFoldDB" id="A0A4C1VBS7"/>
<dbReference type="Proteomes" id="UP000299102">
    <property type="component" value="Unassembled WGS sequence"/>
</dbReference>